<dbReference type="SUPFAM" id="SSF55874">
    <property type="entry name" value="ATPase domain of HSP90 chaperone/DNA topoisomerase II/histidine kinase"/>
    <property type="match status" value="1"/>
</dbReference>
<evidence type="ECO:0000256" key="4">
    <source>
        <dbReference type="ARBA" id="ARBA00022679"/>
    </source>
</evidence>
<dbReference type="Pfam" id="PF00072">
    <property type="entry name" value="Response_reg"/>
    <property type="match status" value="1"/>
</dbReference>
<keyword evidence="3 7" id="KW-0597">Phosphoprotein</keyword>
<gene>
    <name evidence="11" type="ORF">PMH09_06555</name>
</gene>
<dbReference type="SMART" id="SM01080">
    <property type="entry name" value="CHASE2"/>
    <property type="match status" value="1"/>
</dbReference>
<dbReference type="InterPro" id="IPR004358">
    <property type="entry name" value="Sig_transdc_His_kin-like_C"/>
</dbReference>
<dbReference type="Pfam" id="PF02518">
    <property type="entry name" value="HATPase_c"/>
    <property type="match status" value="1"/>
</dbReference>
<keyword evidence="12" id="KW-1185">Reference proteome</keyword>
<dbReference type="Gene3D" id="3.30.565.10">
    <property type="entry name" value="Histidine kinase-like ATPase, C-terminal domain"/>
    <property type="match status" value="1"/>
</dbReference>
<dbReference type="InterPro" id="IPR001789">
    <property type="entry name" value="Sig_transdc_resp-reg_receiver"/>
</dbReference>
<evidence type="ECO:0000313" key="12">
    <source>
        <dbReference type="Proteomes" id="UP001232992"/>
    </source>
</evidence>
<comment type="catalytic activity">
    <reaction evidence="1">
        <text>ATP + protein L-histidine = ADP + protein N-phospho-L-histidine.</text>
        <dbReference type="EC" id="2.7.13.3"/>
    </reaction>
</comment>
<evidence type="ECO:0000256" key="5">
    <source>
        <dbReference type="ARBA" id="ARBA00022777"/>
    </source>
</evidence>
<dbReference type="SUPFAM" id="SSF47384">
    <property type="entry name" value="Homodimeric domain of signal transducing histidine kinase"/>
    <property type="match status" value="1"/>
</dbReference>
<evidence type="ECO:0000256" key="8">
    <source>
        <dbReference type="SAM" id="Phobius"/>
    </source>
</evidence>
<evidence type="ECO:0000259" key="10">
    <source>
        <dbReference type="PROSITE" id="PS50110"/>
    </source>
</evidence>
<dbReference type="InterPro" id="IPR003594">
    <property type="entry name" value="HATPase_dom"/>
</dbReference>
<feature type="domain" description="Response regulatory" evidence="10">
    <location>
        <begin position="672"/>
        <end position="788"/>
    </location>
</feature>
<keyword evidence="4" id="KW-0808">Transferase</keyword>
<dbReference type="InterPro" id="IPR005467">
    <property type="entry name" value="His_kinase_dom"/>
</dbReference>
<feature type="transmembrane region" description="Helical" evidence="8">
    <location>
        <begin position="328"/>
        <end position="349"/>
    </location>
</feature>
<dbReference type="InterPro" id="IPR003661">
    <property type="entry name" value="HisK_dim/P_dom"/>
</dbReference>
<keyword evidence="8" id="KW-1133">Transmembrane helix</keyword>
<evidence type="ECO:0000256" key="6">
    <source>
        <dbReference type="ARBA" id="ARBA00023012"/>
    </source>
</evidence>
<dbReference type="SUPFAM" id="SSF52172">
    <property type="entry name" value="CheY-like"/>
    <property type="match status" value="1"/>
</dbReference>
<feature type="transmembrane region" description="Helical" evidence="8">
    <location>
        <begin position="303"/>
        <end position="321"/>
    </location>
</feature>
<dbReference type="InterPro" id="IPR036097">
    <property type="entry name" value="HisK_dim/P_sf"/>
</dbReference>
<dbReference type="CDD" id="cd17546">
    <property type="entry name" value="REC_hyHK_CKI1_RcsC-like"/>
    <property type="match status" value="1"/>
</dbReference>
<dbReference type="CDD" id="cd16922">
    <property type="entry name" value="HATPase_EvgS-ArcB-TorS-like"/>
    <property type="match status" value="1"/>
</dbReference>
<comment type="caution">
    <text evidence="11">The sequence shown here is derived from an EMBL/GenBank/DDBJ whole genome shotgun (WGS) entry which is preliminary data.</text>
</comment>
<dbReference type="SMART" id="SM00387">
    <property type="entry name" value="HATPase_c"/>
    <property type="match status" value="1"/>
</dbReference>
<keyword evidence="8" id="KW-0812">Transmembrane</keyword>
<name>A0ABT7BWG3_9CYAN</name>
<dbReference type="InterPro" id="IPR007890">
    <property type="entry name" value="CHASE2"/>
</dbReference>
<evidence type="ECO:0000256" key="2">
    <source>
        <dbReference type="ARBA" id="ARBA00012438"/>
    </source>
</evidence>
<dbReference type="Gene3D" id="1.10.287.130">
    <property type="match status" value="1"/>
</dbReference>
<dbReference type="EC" id="2.7.13.3" evidence="2"/>
<proteinExistence type="predicted"/>
<dbReference type="InterPro" id="IPR036890">
    <property type="entry name" value="HATPase_C_sf"/>
</dbReference>
<dbReference type="Proteomes" id="UP001232992">
    <property type="component" value="Unassembled WGS sequence"/>
</dbReference>
<dbReference type="PROSITE" id="PS50109">
    <property type="entry name" value="HIS_KIN"/>
    <property type="match status" value="1"/>
</dbReference>
<protein>
    <recommendedName>
        <fullName evidence="2">histidine kinase</fullName>
        <ecNumber evidence="2">2.7.13.3</ecNumber>
    </recommendedName>
</protein>
<feature type="domain" description="Histidine kinase" evidence="9">
    <location>
        <begin position="423"/>
        <end position="646"/>
    </location>
</feature>
<dbReference type="PANTHER" id="PTHR43047">
    <property type="entry name" value="TWO-COMPONENT HISTIDINE PROTEIN KINASE"/>
    <property type="match status" value="1"/>
</dbReference>
<dbReference type="PRINTS" id="PR00344">
    <property type="entry name" value="BCTRLSENSOR"/>
</dbReference>
<evidence type="ECO:0000256" key="7">
    <source>
        <dbReference type="PROSITE-ProRule" id="PRU00169"/>
    </source>
</evidence>
<dbReference type="RefSeq" id="WP_283757506.1">
    <property type="nucleotide sequence ID" value="NZ_JAQOSQ010000004.1"/>
</dbReference>
<keyword evidence="8" id="KW-0472">Membrane</keyword>
<evidence type="ECO:0000259" key="9">
    <source>
        <dbReference type="PROSITE" id="PS50109"/>
    </source>
</evidence>
<organism evidence="11 12">
    <name type="scientific">Roseofilum casamattae BLCC-M143</name>
    <dbReference type="NCBI Taxonomy" id="3022442"/>
    <lineage>
        <taxon>Bacteria</taxon>
        <taxon>Bacillati</taxon>
        <taxon>Cyanobacteriota</taxon>
        <taxon>Cyanophyceae</taxon>
        <taxon>Desertifilales</taxon>
        <taxon>Desertifilaceae</taxon>
        <taxon>Roseofilum</taxon>
        <taxon>Roseofilum casamattae</taxon>
    </lineage>
</organism>
<dbReference type="PROSITE" id="PS50110">
    <property type="entry name" value="RESPONSE_REGULATORY"/>
    <property type="match status" value="1"/>
</dbReference>
<evidence type="ECO:0000313" key="11">
    <source>
        <dbReference type="EMBL" id="MDJ1182854.1"/>
    </source>
</evidence>
<evidence type="ECO:0000256" key="3">
    <source>
        <dbReference type="ARBA" id="ARBA00022553"/>
    </source>
</evidence>
<dbReference type="Gene3D" id="3.40.50.2300">
    <property type="match status" value="1"/>
</dbReference>
<dbReference type="SMART" id="SM00388">
    <property type="entry name" value="HisKA"/>
    <property type="match status" value="1"/>
</dbReference>
<dbReference type="PANTHER" id="PTHR43047:SF72">
    <property type="entry name" value="OSMOSENSING HISTIDINE PROTEIN KINASE SLN1"/>
    <property type="match status" value="1"/>
</dbReference>
<keyword evidence="6" id="KW-0902">Two-component regulatory system</keyword>
<reference evidence="11 12" key="1">
    <citation type="submission" date="2023-01" db="EMBL/GenBank/DDBJ databases">
        <title>Novel diversity within Roseofilum (Cyanobacteria; Desertifilaceae) from marine benthic mats with descriptions of four novel species.</title>
        <authorList>
            <person name="Wang Y."/>
            <person name="Berthold D.E."/>
            <person name="Hu J."/>
            <person name="Lefler F.W."/>
            <person name="Laughinghouse H.D. IV."/>
        </authorList>
    </citation>
    <scope>NUCLEOTIDE SEQUENCE [LARGE SCALE GENOMIC DNA]</scope>
    <source>
        <strain evidence="11 12">BLCC-M143</strain>
    </source>
</reference>
<sequence length="880" mass="98641">MTVAILALRFFGILQSLELLALDRLVRLRPPLPKDERIIIIDIKERDLQALGWPITDITLANLLKIVSDAQPNSIGLNIYRDLPINPGHEKLTKVMKQLPNVIGIERLDRRKSRVVPPPPFLNSNTQVGFSNIPFDRDGKVRRGFLYMDVEDKKYKKKIRKSFALQIALKYLKDLGIEEKASSINENYLQLGEGVFYPLHIHDGGYVFKGRQSNQFLVNFRGSKGSFKTISISHVLNRKFDPELFRNRIVLIGVTAVSLKDFVKIPYSNPTPISGVELQANLISFLLDVATGEQTLMRSLPDWGEGLWILAWSVSGAILANNFHSYKLLVASGLLIGMLCTSSYLLLLYNWWLPLIPPILGLIGCEVVTIDSIAFLERKERQKVLQASFEQLEQRVRERTAELLVAKEQAEVANQAKSTFIANMSHELRTPLNAILGFSQIMMRSQTLSLEEKENIRIINSSGDHLLALIDNILNLSKIESGKITLNLQDFDLHILLAEIENMFFLKAEAKGLQLGFEYPDTLPQYIAADETKLRQVFINLIGNAIKFTSEGGVLVKIHLGDNEINSSIVRLVVEIQDTGVGIPEEDFDQLFKPFTQTQSGKNSQEGTGLGLSISYKFVRLMGGELTVKSAVGIGSTFTFTIAAHAVSPDQITDKPSIRQVIGIQPGREKYRILVVDDRPSNRLLLTQILQPLSFDLQEASNGREAIAKWDSWQPHLIFMDMRMPVMDGYEATQTIKGTVKGNATAIVAVTASVLDEEKAVVLSTGCDSFIRKPFRSSQIFEVIAKHLGVEYIYAEETKPEPTQFASLTANDLKIMSPEWLAQLDRASELLDDDAILSLIAEIPETHKSVSDRLTQLVNTCQFHQIANLIHEIDCEDKIV</sequence>
<dbReference type="CDD" id="cd00082">
    <property type="entry name" value="HisKA"/>
    <property type="match status" value="1"/>
</dbReference>
<keyword evidence="5" id="KW-0418">Kinase</keyword>
<dbReference type="Pfam" id="PF05226">
    <property type="entry name" value="CHASE2"/>
    <property type="match status" value="1"/>
</dbReference>
<dbReference type="EMBL" id="JAQOSQ010000004">
    <property type="protein sequence ID" value="MDJ1182854.1"/>
    <property type="molecule type" value="Genomic_DNA"/>
</dbReference>
<dbReference type="Pfam" id="PF00512">
    <property type="entry name" value="HisKA"/>
    <property type="match status" value="1"/>
</dbReference>
<accession>A0ABT7BWG3</accession>
<evidence type="ECO:0000256" key="1">
    <source>
        <dbReference type="ARBA" id="ARBA00000085"/>
    </source>
</evidence>
<feature type="modified residue" description="4-aspartylphosphate" evidence="7">
    <location>
        <position position="721"/>
    </location>
</feature>
<dbReference type="InterPro" id="IPR011006">
    <property type="entry name" value="CheY-like_superfamily"/>
</dbReference>
<dbReference type="SMART" id="SM00448">
    <property type="entry name" value="REC"/>
    <property type="match status" value="1"/>
</dbReference>